<feature type="domain" description="Chitin-binding type-2" evidence="7">
    <location>
        <begin position="25"/>
        <end position="85"/>
    </location>
</feature>
<dbReference type="SUPFAM" id="SSF57625">
    <property type="entry name" value="Invertebrate chitin-binding proteins"/>
    <property type="match status" value="3"/>
</dbReference>
<feature type="domain" description="Chitin-binding type-2" evidence="7">
    <location>
        <begin position="156"/>
        <end position="222"/>
    </location>
</feature>
<dbReference type="PROSITE" id="PS51257">
    <property type="entry name" value="PROKAR_LIPOPROTEIN"/>
    <property type="match status" value="1"/>
</dbReference>
<proteinExistence type="predicted"/>
<dbReference type="SMART" id="SM00494">
    <property type="entry name" value="ChtBD2"/>
    <property type="match status" value="3"/>
</dbReference>
<dbReference type="InterPro" id="IPR002557">
    <property type="entry name" value="Chitin-bd_dom"/>
</dbReference>
<dbReference type="PANTHER" id="PTHR23301:SF107">
    <property type="entry name" value="LD20793P"/>
    <property type="match status" value="1"/>
</dbReference>
<evidence type="ECO:0000259" key="7">
    <source>
        <dbReference type="PROSITE" id="PS50940"/>
    </source>
</evidence>
<dbReference type="PANTHER" id="PTHR23301">
    <property type="entry name" value="CHITIN BINDING PERITROPHIN-A"/>
    <property type="match status" value="1"/>
</dbReference>
<name>A0A4D5RAD2_SCOVI</name>
<keyword evidence="1" id="KW-0147">Chitin-binding</keyword>
<protein>
    <submittedName>
        <fullName evidence="8">Peritrophin-1</fullName>
    </submittedName>
</protein>
<feature type="domain" description="Chitin-binding type-2" evidence="7">
    <location>
        <begin position="95"/>
        <end position="151"/>
    </location>
</feature>
<evidence type="ECO:0000256" key="3">
    <source>
        <dbReference type="ARBA" id="ARBA00022737"/>
    </source>
</evidence>
<evidence type="ECO:0000256" key="6">
    <source>
        <dbReference type="SAM" id="SignalP"/>
    </source>
</evidence>
<dbReference type="Gene3D" id="2.170.140.10">
    <property type="entry name" value="Chitin binding domain"/>
    <property type="match status" value="3"/>
</dbReference>
<feature type="chain" id="PRO_5020023908" evidence="6">
    <location>
        <begin position="25"/>
        <end position="224"/>
    </location>
</feature>
<dbReference type="InterPro" id="IPR036508">
    <property type="entry name" value="Chitin-bd_dom_sf"/>
</dbReference>
<reference evidence="8" key="1">
    <citation type="journal article" date="2018" name="Toxicon">
        <title>Venom-gland transcriptomics and venom proteomics of the giant Florida blue centipede, Scolopendra viridis.</title>
        <authorList>
            <person name="Ward M.J."/>
            <person name="Rokyta D.R."/>
        </authorList>
    </citation>
    <scope>NUCLEOTIDE SEQUENCE</scope>
    <source>
        <tissue evidence="8">Venom gland</tissue>
    </source>
</reference>
<keyword evidence="3" id="KW-0677">Repeat</keyword>
<sequence>MDYTLRMFVCICIAIAVGVQNGAAITSCPELEGVQVYPDAVACDKFFLCINGTLTFETCPNGLLFDGLGEVTHYCRYEWQVDCGDRKERALPISTEFCPWLYGIFPITPTCNTQFYKCAEGEAFITDCEPGLAYDDRIHACNWPDLLDCNSEQVVGFSCPKKPKGLPARFYPHPRYPHTDCTRYITCVNNVHPRLISCGHGMGFNPDTLGCEELKHLPGCQPLL</sequence>
<dbReference type="GO" id="GO:0008061">
    <property type="term" value="F:chitin binding"/>
    <property type="evidence" value="ECO:0007669"/>
    <property type="project" value="UniProtKB-KW"/>
</dbReference>
<evidence type="ECO:0000256" key="2">
    <source>
        <dbReference type="ARBA" id="ARBA00022729"/>
    </source>
</evidence>
<dbReference type="Pfam" id="PF01607">
    <property type="entry name" value="CBM_14"/>
    <property type="match status" value="3"/>
</dbReference>
<keyword evidence="2 6" id="KW-0732">Signal</keyword>
<keyword evidence="4" id="KW-1015">Disulfide bond</keyword>
<dbReference type="InterPro" id="IPR051940">
    <property type="entry name" value="Chitin_bind-dev_reg"/>
</dbReference>
<dbReference type="PROSITE" id="PS50940">
    <property type="entry name" value="CHIT_BIND_II"/>
    <property type="match status" value="3"/>
</dbReference>
<accession>A0A4D5RAD2</accession>
<organism evidence="8">
    <name type="scientific">Scolopendra viridis</name>
    <name type="common">Giant centipede</name>
    <dbReference type="NCBI Taxonomy" id="118503"/>
    <lineage>
        <taxon>Eukaryota</taxon>
        <taxon>Metazoa</taxon>
        <taxon>Ecdysozoa</taxon>
        <taxon>Arthropoda</taxon>
        <taxon>Myriapoda</taxon>
        <taxon>Chilopoda</taxon>
        <taxon>Pleurostigmophora</taxon>
        <taxon>Scolopendromorpha</taxon>
        <taxon>Scolopendridae</taxon>
        <taxon>Scolopendra</taxon>
    </lineage>
</organism>
<evidence type="ECO:0000313" key="8">
    <source>
        <dbReference type="EMBL" id="MIC89011.1"/>
    </source>
</evidence>
<keyword evidence="5" id="KW-0325">Glycoprotein</keyword>
<feature type="signal peptide" evidence="6">
    <location>
        <begin position="1"/>
        <end position="24"/>
    </location>
</feature>
<dbReference type="AlphaFoldDB" id="A0A4D5RAD2"/>
<evidence type="ECO:0000256" key="4">
    <source>
        <dbReference type="ARBA" id="ARBA00023157"/>
    </source>
</evidence>
<evidence type="ECO:0000256" key="5">
    <source>
        <dbReference type="ARBA" id="ARBA00023180"/>
    </source>
</evidence>
<dbReference type="GO" id="GO:0005576">
    <property type="term" value="C:extracellular region"/>
    <property type="evidence" value="ECO:0007669"/>
    <property type="project" value="InterPro"/>
</dbReference>
<evidence type="ECO:0000256" key="1">
    <source>
        <dbReference type="ARBA" id="ARBA00022669"/>
    </source>
</evidence>
<dbReference type="EMBL" id="GGNE01000470">
    <property type="protein sequence ID" value="MIC89011.1"/>
    <property type="molecule type" value="Transcribed_RNA"/>
</dbReference>